<gene>
    <name evidence="9" type="ORF">PCAR00345_LOCUS3497</name>
</gene>
<dbReference type="SUPFAM" id="SSF56672">
    <property type="entry name" value="DNA/RNA polymerases"/>
    <property type="match status" value="1"/>
</dbReference>
<evidence type="ECO:0000256" key="6">
    <source>
        <dbReference type="ARBA" id="ARBA00023242"/>
    </source>
</evidence>
<evidence type="ECO:0000256" key="2">
    <source>
        <dbReference type="ARBA" id="ARBA00022679"/>
    </source>
</evidence>
<proteinExistence type="predicted"/>
<reference evidence="9" key="1">
    <citation type="submission" date="2021-01" db="EMBL/GenBank/DDBJ databases">
        <authorList>
            <person name="Corre E."/>
            <person name="Pelletier E."/>
            <person name="Niang G."/>
            <person name="Scheremetjew M."/>
            <person name="Finn R."/>
            <person name="Kale V."/>
            <person name="Holt S."/>
            <person name="Cochrane G."/>
            <person name="Meng A."/>
            <person name="Brown T."/>
            <person name="Cohen L."/>
        </authorList>
    </citation>
    <scope>NUCLEOTIDE SEQUENCE</scope>
    <source>
        <strain evidence="9">CCMP645</strain>
    </source>
</reference>
<evidence type="ECO:0000256" key="4">
    <source>
        <dbReference type="ARBA" id="ARBA00022763"/>
    </source>
</evidence>
<dbReference type="EMBL" id="HBIZ01006113">
    <property type="protein sequence ID" value="CAE0750912.1"/>
    <property type="molecule type" value="Transcribed_RNA"/>
</dbReference>
<dbReference type="Gene3D" id="3.30.70.270">
    <property type="match status" value="1"/>
</dbReference>
<dbReference type="PANTHER" id="PTHR45873">
    <property type="entry name" value="DNA POLYMERASE ETA"/>
    <property type="match status" value="1"/>
</dbReference>
<name>A0A7S4B1M2_CHRCT</name>
<dbReference type="InterPro" id="IPR052230">
    <property type="entry name" value="DNA_polymerase_eta"/>
</dbReference>
<evidence type="ECO:0000313" key="9">
    <source>
        <dbReference type="EMBL" id="CAE0750912.1"/>
    </source>
</evidence>
<evidence type="ECO:0000256" key="3">
    <source>
        <dbReference type="ARBA" id="ARBA00022723"/>
    </source>
</evidence>
<dbReference type="PANTHER" id="PTHR45873:SF1">
    <property type="entry name" value="DNA POLYMERASE ETA"/>
    <property type="match status" value="1"/>
</dbReference>
<dbReference type="GO" id="GO:0009314">
    <property type="term" value="P:response to radiation"/>
    <property type="evidence" value="ECO:0007669"/>
    <property type="project" value="TreeGrafter"/>
</dbReference>
<feature type="compositionally biased region" description="Polar residues" evidence="7">
    <location>
        <begin position="460"/>
        <end position="469"/>
    </location>
</feature>
<dbReference type="InterPro" id="IPR043502">
    <property type="entry name" value="DNA/RNA_pol_sf"/>
</dbReference>
<dbReference type="GO" id="GO:0003887">
    <property type="term" value="F:DNA-directed DNA polymerase activity"/>
    <property type="evidence" value="ECO:0007669"/>
    <property type="project" value="TreeGrafter"/>
</dbReference>
<keyword evidence="2" id="KW-0808">Transferase</keyword>
<dbReference type="GO" id="GO:0035861">
    <property type="term" value="C:site of double-strand break"/>
    <property type="evidence" value="ECO:0007669"/>
    <property type="project" value="TreeGrafter"/>
</dbReference>
<evidence type="ECO:0000256" key="1">
    <source>
        <dbReference type="ARBA" id="ARBA00004123"/>
    </source>
</evidence>
<comment type="subcellular location">
    <subcellularLocation>
        <location evidence="1">Nucleus</location>
    </subcellularLocation>
</comment>
<dbReference type="GO" id="GO:0006281">
    <property type="term" value="P:DNA repair"/>
    <property type="evidence" value="ECO:0007669"/>
    <property type="project" value="UniProtKB-KW"/>
</dbReference>
<evidence type="ECO:0000256" key="5">
    <source>
        <dbReference type="ARBA" id="ARBA00023204"/>
    </source>
</evidence>
<feature type="compositionally biased region" description="Polar residues" evidence="7">
    <location>
        <begin position="441"/>
        <end position="450"/>
    </location>
</feature>
<dbReference type="GO" id="GO:0005657">
    <property type="term" value="C:replication fork"/>
    <property type="evidence" value="ECO:0007669"/>
    <property type="project" value="TreeGrafter"/>
</dbReference>
<protein>
    <recommendedName>
        <fullName evidence="8">UmuC domain-containing protein</fullName>
    </recommendedName>
</protein>
<dbReference type="GO" id="GO:0046872">
    <property type="term" value="F:metal ion binding"/>
    <property type="evidence" value="ECO:0007669"/>
    <property type="project" value="UniProtKB-KW"/>
</dbReference>
<sequence>MGSISLAEANAKCPGLIVLPMRVERYRQAGAAVLEVLNAWGAPVEKTSYDVVRNAVHVGDAEGFFAQHSQGLPMSARIWQGCEEDVSPDLEAGVRLAEEMRRAIRCKLGLTASVGVARSKIAARMMSPLAKPDGILLVTDTEADAFMLSRPIRSLPGFQQQRGKEVCTKLARLLSSRGAAINLASDVASHADDHVASHLEAPSVDVLTVGDAAQLSAAVLVRCVGEDNAARLRRAAAGEDSVADVRVRGLPRTLSTEASFPPMDDLAAIAEQLRALASSLVKRLVAESAARQRAPVRLLLSYRRGYASSTSGGVVRSHGLAWPPRLATALLRHEASAFATVAPDAQGAAQSERRNRIPAREEGIVSADLKPAEVHGRDGPRAASAVDICSLSEELAAVAVPSLLSRLAAPPQLTRLIVSADFGTAASQPVSASIKDFLVEGTTSHRSPSGGQEAEDKSAVLTTSIQPKLTRSPGIPVAPAPKKRSIREFLSKGGPGAEQGTKKTGRYASQGGKPASLDSASLRVRSSVQDADLASSTDDYSWSCERCTYLHDTADARHFLVCSMCSCPRR</sequence>
<organism evidence="9">
    <name type="scientific">Chrysotila carterae</name>
    <name type="common">Marine alga</name>
    <name type="synonym">Syracosphaera carterae</name>
    <dbReference type="NCBI Taxonomy" id="13221"/>
    <lineage>
        <taxon>Eukaryota</taxon>
        <taxon>Haptista</taxon>
        <taxon>Haptophyta</taxon>
        <taxon>Prymnesiophyceae</taxon>
        <taxon>Isochrysidales</taxon>
        <taxon>Isochrysidaceae</taxon>
        <taxon>Chrysotila</taxon>
    </lineage>
</organism>
<evidence type="ECO:0000256" key="7">
    <source>
        <dbReference type="SAM" id="MobiDB-lite"/>
    </source>
</evidence>
<dbReference type="GO" id="GO:0042276">
    <property type="term" value="P:error-prone translesion synthesis"/>
    <property type="evidence" value="ECO:0007669"/>
    <property type="project" value="TreeGrafter"/>
</dbReference>
<evidence type="ECO:0000259" key="8">
    <source>
        <dbReference type="PROSITE" id="PS50173"/>
    </source>
</evidence>
<accession>A0A7S4B1M2</accession>
<dbReference type="PROSITE" id="PS50173">
    <property type="entry name" value="UMUC"/>
    <property type="match status" value="1"/>
</dbReference>
<keyword evidence="3" id="KW-0479">Metal-binding</keyword>
<dbReference type="InterPro" id="IPR043128">
    <property type="entry name" value="Rev_trsase/Diguanyl_cyclase"/>
</dbReference>
<dbReference type="InterPro" id="IPR001126">
    <property type="entry name" value="UmuC"/>
</dbReference>
<keyword evidence="5" id="KW-0234">DNA repair</keyword>
<feature type="region of interest" description="Disordered" evidence="7">
    <location>
        <begin position="441"/>
        <end position="521"/>
    </location>
</feature>
<dbReference type="AlphaFoldDB" id="A0A7S4B1M2"/>
<keyword evidence="6" id="KW-0539">Nucleus</keyword>
<dbReference type="GO" id="GO:0005634">
    <property type="term" value="C:nucleus"/>
    <property type="evidence" value="ECO:0007669"/>
    <property type="project" value="UniProtKB-SubCell"/>
</dbReference>
<feature type="domain" description="UmuC" evidence="8">
    <location>
        <begin position="1"/>
        <end position="159"/>
    </location>
</feature>
<keyword evidence="4" id="KW-0227">DNA damage</keyword>
<dbReference type="Pfam" id="PF00817">
    <property type="entry name" value="IMS"/>
    <property type="match status" value="1"/>
</dbReference>